<feature type="transmembrane region" description="Helical" evidence="6">
    <location>
        <begin position="407"/>
        <end position="432"/>
    </location>
</feature>
<evidence type="ECO:0000256" key="6">
    <source>
        <dbReference type="SAM" id="Phobius"/>
    </source>
</evidence>
<feature type="transmembrane region" description="Helical" evidence="6">
    <location>
        <begin position="247"/>
        <end position="268"/>
    </location>
</feature>
<evidence type="ECO:0000256" key="4">
    <source>
        <dbReference type="ARBA" id="ARBA00022989"/>
    </source>
</evidence>
<evidence type="ECO:0000256" key="2">
    <source>
        <dbReference type="ARBA" id="ARBA00022448"/>
    </source>
</evidence>
<keyword evidence="4 6" id="KW-1133">Transmembrane helix</keyword>
<feature type="transmembrane region" description="Helical" evidence="6">
    <location>
        <begin position="349"/>
        <end position="376"/>
    </location>
</feature>
<dbReference type="KEGG" id="hpel:HZS54_07360"/>
<feature type="transmembrane region" description="Helical" evidence="6">
    <location>
        <begin position="150"/>
        <end position="174"/>
    </location>
</feature>
<dbReference type="EMBL" id="CP058909">
    <property type="protein sequence ID" value="QLH81455.1"/>
    <property type="molecule type" value="Genomic_DNA"/>
</dbReference>
<proteinExistence type="predicted"/>
<evidence type="ECO:0000256" key="3">
    <source>
        <dbReference type="ARBA" id="ARBA00022692"/>
    </source>
</evidence>
<dbReference type="PANTHER" id="PTHR23504">
    <property type="entry name" value="MAJOR FACILITATOR SUPERFAMILY DOMAIN-CONTAINING PROTEIN 10"/>
    <property type="match status" value="1"/>
</dbReference>
<sequence>MLDPRAVGASLAGRRRALVAVLAVVFIDLVGFGIVIPILPFYVRDLGGTDVVYGLLAASYSLMQFVFAPLLGQLSDARGRRPVLMLSLAANTVAWTVFGLGGEVETVAGTTAALATLFLARMLAGAMGGNIATAQAYIADVTPADRRAGALGLVGAAFGLGFVFGPALGSVLASDGVVAGAASVFPDFVPATRFSLPSFGAAVLSFVAFLGTWAFLPEPDRHAGTGGRPRIVGQFVDAARDATLRPLVGAFLVASVAFSGIQVAFIPFVADVYGYDASQAGLLLTYVGALAVVNQGVLVGRLARVVPARRLAAAGAALLVVALAAFPFSPEIGRALLGERAILGFGPRVIALLGALTLLSLGNSLLNVSLTTLVSLATSADRQGSAFGVTQGAGSLGRTVGPPVMTALYAVVVYWSPFVLGAVLTAGIVAVLTTVRVVDDPAEAPAERTD</sequence>
<keyword evidence="3 6" id="KW-0812">Transmembrane</keyword>
<evidence type="ECO:0000313" key="9">
    <source>
        <dbReference type="Proteomes" id="UP000509346"/>
    </source>
</evidence>
<dbReference type="RefSeq" id="WP_179921468.1">
    <property type="nucleotide sequence ID" value="NZ_CP058909.1"/>
</dbReference>
<dbReference type="PRINTS" id="PR01035">
    <property type="entry name" value="TCRTETA"/>
</dbReference>
<organism evidence="8 9">
    <name type="scientific">Halosimplex pelagicum</name>
    <dbReference type="NCBI Taxonomy" id="869886"/>
    <lineage>
        <taxon>Archaea</taxon>
        <taxon>Methanobacteriati</taxon>
        <taxon>Methanobacteriota</taxon>
        <taxon>Stenosarchaea group</taxon>
        <taxon>Halobacteria</taxon>
        <taxon>Halobacteriales</taxon>
        <taxon>Haloarculaceae</taxon>
        <taxon>Halosimplex</taxon>
    </lineage>
</organism>
<feature type="transmembrane region" description="Helical" evidence="6">
    <location>
        <begin position="194"/>
        <end position="216"/>
    </location>
</feature>
<name>A0A7D5TBP3_9EURY</name>
<dbReference type="Pfam" id="PF07690">
    <property type="entry name" value="MFS_1"/>
    <property type="match status" value="1"/>
</dbReference>
<feature type="transmembrane region" description="Helical" evidence="6">
    <location>
        <begin position="311"/>
        <end position="329"/>
    </location>
</feature>
<feature type="domain" description="Major facilitator superfamily (MFS) profile" evidence="7">
    <location>
        <begin position="17"/>
        <end position="439"/>
    </location>
</feature>
<dbReference type="GO" id="GO:0016020">
    <property type="term" value="C:membrane"/>
    <property type="evidence" value="ECO:0007669"/>
    <property type="project" value="UniProtKB-SubCell"/>
</dbReference>
<feature type="transmembrane region" description="Helical" evidence="6">
    <location>
        <begin position="113"/>
        <end position="138"/>
    </location>
</feature>
<feature type="transmembrane region" description="Helical" evidence="6">
    <location>
        <begin position="83"/>
        <end position="101"/>
    </location>
</feature>
<dbReference type="OrthoDB" id="341449at2157"/>
<evidence type="ECO:0000313" key="8">
    <source>
        <dbReference type="EMBL" id="QLH81455.1"/>
    </source>
</evidence>
<dbReference type="PANTHER" id="PTHR23504:SF15">
    <property type="entry name" value="MAJOR FACILITATOR SUPERFAMILY (MFS) PROFILE DOMAIN-CONTAINING PROTEIN"/>
    <property type="match status" value="1"/>
</dbReference>
<feature type="transmembrane region" description="Helical" evidence="6">
    <location>
        <begin position="51"/>
        <end position="71"/>
    </location>
</feature>
<feature type="transmembrane region" description="Helical" evidence="6">
    <location>
        <begin position="280"/>
        <end position="299"/>
    </location>
</feature>
<evidence type="ECO:0000259" key="7">
    <source>
        <dbReference type="PROSITE" id="PS50850"/>
    </source>
</evidence>
<dbReference type="InterPro" id="IPR001958">
    <property type="entry name" value="Tet-R_TetA/multi-R_MdtG-like"/>
</dbReference>
<accession>A0A7D5TBP3</accession>
<keyword evidence="9" id="KW-1185">Reference proteome</keyword>
<evidence type="ECO:0000256" key="1">
    <source>
        <dbReference type="ARBA" id="ARBA00004141"/>
    </source>
</evidence>
<evidence type="ECO:0000256" key="5">
    <source>
        <dbReference type="ARBA" id="ARBA00023136"/>
    </source>
</evidence>
<comment type="subcellular location">
    <subcellularLocation>
        <location evidence="1">Membrane</location>
        <topology evidence="1">Multi-pass membrane protein</topology>
    </subcellularLocation>
</comment>
<dbReference type="GO" id="GO:0022857">
    <property type="term" value="F:transmembrane transporter activity"/>
    <property type="evidence" value="ECO:0007669"/>
    <property type="project" value="InterPro"/>
</dbReference>
<feature type="transmembrane region" description="Helical" evidence="6">
    <location>
        <begin position="17"/>
        <end position="39"/>
    </location>
</feature>
<dbReference type="SUPFAM" id="SSF103473">
    <property type="entry name" value="MFS general substrate transporter"/>
    <property type="match status" value="1"/>
</dbReference>
<dbReference type="CDD" id="cd17330">
    <property type="entry name" value="MFS_SLC46_TetA_like"/>
    <property type="match status" value="1"/>
</dbReference>
<dbReference type="InterPro" id="IPR011701">
    <property type="entry name" value="MFS"/>
</dbReference>
<keyword evidence="2" id="KW-0813">Transport</keyword>
<protein>
    <submittedName>
        <fullName evidence="8">MFS transporter</fullName>
    </submittedName>
</protein>
<gene>
    <name evidence="8" type="ORF">HZS54_07360</name>
</gene>
<dbReference type="PROSITE" id="PS50850">
    <property type="entry name" value="MFS"/>
    <property type="match status" value="1"/>
</dbReference>
<dbReference type="Gene3D" id="1.20.1250.20">
    <property type="entry name" value="MFS general substrate transporter like domains"/>
    <property type="match status" value="1"/>
</dbReference>
<dbReference type="GeneID" id="56082395"/>
<dbReference type="Proteomes" id="UP000509346">
    <property type="component" value="Chromosome"/>
</dbReference>
<reference evidence="8 9" key="1">
    <citation type="submission" date="2020-07" db="EMBL/GenBank/DDBJ databases">
        <title>Halosimplex litoreum sp. nov. and Halosimplex rubrum sp. nov., isolated from different salt environments.</title>
        <authorList>
            <person name="Cui H."/>
        </authorList>
    </citation>
    <scope>NUCLEOTIDE SEQUENCE [LARGE SCALE GENOMIC DNA]</scope>
    <source>
        <strain evidence="8 9">R2</strain>
    </source>
</reference>
<keyword evidence="5 6" id="KW-0472">Membrane</keyword>
<dbReference type="InterPro" id="IPR036259">
    <property type="entry name" value="MFS_trans_sf"/>
</dbReference>
<dbReference type="AlphaFoldDB" id="A0A7D5TBP3"/>
<dbReference type="InterPro" id="IPR020846">
    <property type="entry name" value="MFS_dom"/>
</dbReference>